<dbReference type="GO" id="GO:0003677">
    <property type="term" value="F:DNA binding"/>
    <property type="evidence" value="ECO:0007669"/>
    <property type="project" value="UniProtKB-KW"/>
</dbReference>
<dbReference type="InterPro" id="IPR038056">
    <property type="entry name" value="YjbR-like_sf"/>
</dbReference>
<dbReference type="Pfam" id="PF04237">
    <property type="entry name" value="YjbR"/>
    <property type="match status" value="1"/>
</dbReference>
<dbReference type="InterPro" id="IPR058532">
    <property type="entry name" value="YjbR/MT2646/Rv2570-like"/>
</dbReference>
<protein>
    <submittedName>
        <fullName evidence="1">MmcQ/YjbR family DNA-binding protein</fullName>
    </submittedName>
</protein>
<reference evidence="1 2" key="1">
    <citation type="journal article" date="2023" name="Int. J. Syst. Evol. Microbiol.">
        <title>Lactiplantibacillus brownii sp. nov., a novel psychrotolerant species isolated from sauerkraut.</title>
        <authorList>
            <person name="Heng Y.C."/>
            <person name="Silvaraju S."/>
            <person name="Lee J.K.Y."/>
            <person name="Kittelmann S."/>
        </authorList>
    </citation>
    <scope>NUCLEOTIDE SEQUENCE [LARGE SCALE GENOMIC DNA]</scope>
    <source>
        <strain evidence="1 2">WILCCON 0030</strain>
    </source>
</reference>
<dbReference type="EMBL" id="JAVCWF010000001">
    <property type="protein sequence ID" value="MDQ7936609.1"/>
    <property type="molecule type" value="Genomic_DNA"/>
</dbReference>
<dbReference type="Proteomes" id="UP001227831">
    <property type="component" value="Unassembled WGS sequence"/>
</dbReference>
<keyword evidence="2" id="KW-1185">Reference proteome</keyword>
<evidence type="ECO:0000313" key="2">
    <source>
        <dbReference type="Proteomes" id="UP001227831"/>
    </source>
</evidence>
<dbReference type="InterPro" id="IPR007351">
    <property type="entry name" value="YjbR"/>
</dbReference>
<sequence length="223" mass="26046">MDNIAKLIFKNKRAKTENLLKTGFQKRGQQFVRQQPLLNQAFTLTVTVTLPDTILTELIDNETKQPYTLHLNANNTGDFVAKVREAYTNVLKTIATESFETDIFQTTQAHLLIQTCRKNYGDELEFLWQKFPENAIWRRSDTKKWYALLMKISKRKLGLDSDDLVTIVDFRLTAKQHDQLIDNQTFFPGYHMNKQHWFTVILDGSIPDTDLLQFLQTSYELAH</sequence>
<organism evidence="1 2">
    <name type="scientific">Lactiplantibacillus brownii</name>
    <dbReference type="NCBI Taxonomy" id="3069269"/>
    <lineage>
        <taxon>Bacteria</taxon>
        <taxon>Bacillati</taxon>
        <taxon>Bacillota</taxon>
        <taxon>Bacilli</taxon>
        <taxon>Lactobacillales</taxon>
        <taxon>Lactobacillaceae</taxon>
        <taxon>Lactiplantibacillus</taxon>
    </lineage>
</organism>
<dbReference type="RefSeq" id="WP_308702428.1">
    <property type="nucleotide sequence ID" value="NZ_AP027463.1"/>
</dbReference>
<evidence type="ECO:0000313" key="1">
    <source>
        <dbReference type="EMBL" id="MDQ7936609.1"/>
    </source>
</evidence>
<dbReference type="PANTHER" id="PTHR35145:SF1">
    <property type="entry name" value="CYTOPLASMIC PROTEIN"/>
    <property type="match status" value="1"/>
</dbReference>
<comment type="caution">
    <text evidence="1">The sequence shown here is derived from an EMBL/GenBank/DDBJ whole genome shotgun (WGS) entry which is preliminary data.</text>
</comment>
<proteinExistence type="predicted"/>
<accession>A0ABU1A6Q9</accession>
<name>A0ABU1A6Q9_9LACO</name>
<dbReference type="PANTHER" id="PTHR35145">
    <property type="entry name" value="CYTOPLASMIC PROTEIN-RELATED"/>
    <property type="match status" value="1"/>
</dbReference>
<dbReference type="SUPFAM" id="SSF142906">
    <property type="entry name" value="YjbR-like"/>
    <property type="match status" value="1"/>
</dbReference>
<keyword evidence="1" id="KW-0238">DNA-binding</keyword>
<dbReference type="Gene3D" id="3.90.1150.30">
    <property type="match status" value="1"/>
</dbReference>
<gene>
    <name evidence="1" type="ORF">RA086_02975</name>
</gene>